<comment type="caution">
    <text evidence="1">The sequence shown here is derived from an EMBL/GenBank/DDBJ whole genome shotgun (WGS) entry which is preliminary data.</text>
</comment>
<dbReference type="EMBL" id="BRXZ01000699">
    <property type="protein sequence ID" value="GMH51263.1"/>
    <property type="molecule type" value="Genomic_DNA"/>
</dbReference>
<protein>
    <submittedName>
        <fullName evidence="1">Uncharacterized protein</fullName>
    </submittedName>
</protein>
<gene>
    <name evidence="1" type="ORF">TrRE_jg100</name>
</gene>
<dbReference type="Proteomes" id="UP001165082">
    <property type="component" value="Unassembled WGS sequence"/>
</dbReference>
<name>A0A9W6ZHP7_9STRA</name>
<sequence length="41" mass="4261">HPNVDLLRSLPNALLKAAYLDPALEGTVVVGTGVGVYTRLG</sequence>
<dbReference type="AlphaFoldDB" id="A0A9W6ZHP7"/>
<evidence type="ECO:0000313" key="1">
    <source>
        <dbReference type="EMBL" id="GMH51263.1"/>
    </source>
</evidence>
<evidence type="ECO:0000313" key="2">
    <source>
        <dbReference type="Proteomes" id="UP001165082"/>
    </source>
</evidence>
<reference evidence="1" key="1">
    <citation type="submission" date="2022-07" db="EMBL/GenBank/DDBJ databases">
        <title>Genome analysis of Parmales, a sister group of diatoms, reveals the evolutionary specialization of diatoms from phago-mixotrophs to photoautotrophs.</title>
        <authorList>
            <person name="Ban H."/>
            <person name="Sato S."/>
            <person name="Yoshikawa S."/>
            <person name="Kazumasa Y."/>
            <person name="Nakamura Y."/>
            <person name="Ichinomiya M."/>
            <person name="Saitoh K."/>
            <person name="Sato N."/>
            <person name="Blanc-Mathieu R."/>
            <person name="Endo H."/>
            <person name="Kuwata A."/>
            <person name="Ogata H."/>
        </authorList>
    </citation>
    <scope>NUCLEOTIDE SEQUENCE</scope>
</reference>
<proteinExistence type="predicted"/>
<organism evidence="1 2">
    <name type="scientific">Triparma retinervis</name>
    <dbReference type="NCBI Taxonomy" id="2557542"/>
    <lineage>
        <taxon>Eukaryota</taxon>
        <taxon>Sar</taxon>
        <taxon>Stramenopiles</taxon>
        <taxon>Ochrophyta</taxon>
        <taxon>Bolidophyceae</taxon>
        <taxon>Parmales</taxon>
        <taxon>Triparmaceae</taxon>
        <taxon>Triparma</taxon>
    </lineage>
</organism>
<accession>A0A9W6ZHP7</accession>
<feature type="non-terminal residue" evidence="1">
    <location>
        <position position="1"/>
    </location>
</feature>
<keyword evidence="2" id="KW-1185">Reference proteome</keyword>